<dbReference type="PROSITE" id="PS51257">
    <property type="entry name" value="PROKAR_LIPOPROTEIN"/>
    <property type="match status" value="1"/>
</dbReference>
<protein>
    <submittedName>
        <fullName evidence="2">DUF4249 domain-containing protein</fullName>
    </submittedName>
</protein>
<accession>A0A9X1KWU4</accession>
<gene>
    <name evidence="2" type="ORF">LDX50_01955</name>
</gene>
<feature type="chain" id="PRO_5040816934" evidence="1">
    <location>
        <begin position="22"/>
        <end position="307"/>
    </location>
</feature>
<name>A0A9X1KWU4_9BACT</name>
<dbReference type="AlphaFoldDB" id="A0A9X1KWU4"/>
<sequence length="307" mass="33922">MMKKVLHIPLVAIVMLIACWACEDQVTLDLPDAPPVLVVDAFLNDKPGDQKIILTMTQPYFSNSLPTGVSGAVVQVEDDLGNIFTFNEGVTAGEYIWSPQAGELIGTVGRTYQLTVENEGTTYQAVSEMKRVPEVDSVFFTFKEDGTPFQETGYYAEFRSMDFVGPGDFYWIKAYKNDTLLIRPFELNIAADAGFTPGGNIDGVVFIQPIQDAVNPLNDDLDQILPFVQGDSLYVEIHSITADTWEFLNQVRIQTQRDGGFDEIFAEPLENVPTNIVITDSPASEPEPVVGYFSVSAVKGNGRRLNE</sequence>
<keyword evidence="3" id="KW-1185">Reference proteome</keyword>
<feature type="signal peptide" evidence="1">
    <location>
        <begin position="1"/>
        <end position="21"/>
    </location>
</feature>
<dbReference type="RefSeq" id="WP_225696721.1">
    <property type="nucleotide sequence ID" value="NZ_JAIXNE010000001.1"/>
</dbReference>
<dbReference type="Pfam" id="PF14054">
    <property type="entry name" value="DUF4249"/>
    <property type="match status" value="1"/>
</dbReference>
<comment type="caution">
    <text evidence="2">The sequence shown here is derived from an EMBL/GenBank/DDBJ whole genome shotgun (WGS) entry which is preliminary data.</text>
</comment>
<reference evidence="2" key="1">
    <citation type="submission" date="2021-09" db="EMBL/GenBank/DDBJ databases">
        <title>Fulvivirga sp. isolated from coastal sediment.</title>
        <authorList>
            <person name="Yu H."/>
        </authorList>
    </citation>
    <scope>NUCLEOTIDE SEQUENCE</scope>
    <source>
        <strain evidence="2">1062</strain>
    </source>
</reference>
<dbReference type="EMBL" id="JAIXNE010000001">
    <property type="protein sequence ID" value="MCA6073607.1"/>
    <property type="molecule type" value="Genomic_DNA"/>
</dbReference>
<dbReference type="Proteomes" id="UP001139409">
    <property type="component" value="Unassembled WGS sequence"/>
</dbReference>
<keyword evidence="1" id="KW-0732">Signal</keyword>
<evidence type="ECO:0000256" key="1">
    <source>
        <dbReference type="SAM" id="SignalP"/>
    </source>
</evidence>
<proteinExistence type="predicted"/>
<organism evidence="2 3">
    <name type="scientific">Fulvivirga sedimenti</name>
    <dbReference type="NCBI Taxonomy" id="2879465"/>
    <lineage>
        <taxon>Bacteria</taxon>
        <taxon>Pseudomonadati</taxon>
        <taxon>Bacteroidota</taxon>
        <taxon>Cytophagia</taxon>
        <taxon>Cytophagales</taxon>
        <taxon>Fulvivirgaceae</taxon>
        <taxon>Fulvivirga</taxon>
    </lineage>
</organism>
<dbReference type="InterPro" id="IPR025345">
    <property type="entry name" value="DUF4249"/>
</dbReference>
<evidence type="ECO:0000313" key="2">
    <source>
        <dbReference type="EMBL" id="MCA6073607.1"/>
    </source>
</evidence>
<evidence type="ECO:0000313" key="3">
    <source>
        <dbReference type="Proteomes" id="UP001139409"/>
    </source>
</evidence>